<keyword evidence="1" id="KW-1133">Transmembrane helix</keyword>
<dbReference type="InterPro" id="IPR019423">
    <property type="entry name" value="7TM_GPCR_serpentine_rcpt_Srj"/>
</dbReference>
<proteinExistence type="predicted"/>
<feature type="transmembrane region" description="Helical" evidence="1">
    <location>
        <begin position="42"/>
        <end position="64"/>
    </location>
</feature>
<name>E3LLK0_CAERE</name>
<dbReference type="Proteomes" id="UP000008281">
    <property type="component" value="Unassembled WGS sequence"/>
</dbReference>
<feature type="transmembrane region" description="Helical" evidence="1">
    <location>
        <begin position="6"/>
        <end position="30"/>
    </location>
</feature>
<accession>E3LLK0</accession>
<evidence type="ECO:0000313" key="2">
    <source>
        <dbReference type="EMBL" id="EFP00338.1"/>
    </source>
</evidence>
<gene>
    <name evidence="2" type="ORF">CRE_19063</name>
</gene>
<sequence length="109" mass="12851">MLDVWVYQYIPKIFCALAFLVNPVFIYLIFTEKSSKFGNYRFLLLFFALFNLTYSVVNVIVPLVSDHSLSIRYSQLSLLLLPDSQRWLVCGIVRIQFPFDDWKMFFGCS</sequence>
<dbReference type="OMA" id="ELYWIYQ"/>
<dbReference type="HOGENOM" id="CLU_174251_0_0_1"/>
<keyword evidence="1" id="KW-0812">Transmembrane</keyword>
<dbReference type="PANTHER" id="PTHR45907:SF24">
    <property type="entry name" value="SERPENTINE RECEPTOR, CLASS J-RELATED"/>
    <property type="match status" value="1"/>
</dbReference>
<dbReference type="PANTHER" id="PTHR45907">
    <property type="entry name" value="SERPENTINE RECEPTOR, CLASS J"/>
    <property type="match status" value="1"/>
</dbReference>
<dbReference type="InParanoid" id="E3LLK0"/>
<keyword evidence="1" id="KW-0472">Membrane</keyword>
<dbReference type="AlphaFoldDB" id="E3LLK0"/>
<dbReference type="STRING" id="31234.E3LLK0"/>
<evidence type="ECO:0000313" key="3">
    <source>
        <dbReference type="Proteomes" id="UP000008281"/>
    </source>
</evidence>
<dbReference type="Pfam" id="PF10319">
    <property type="entry name" value="7TM_GPCR_Srj"/>
    <property type="match status" value="1"/>
</dbReference>
<organism evidence="3">
    <name type="scientific">Caenorhabditis remanei</name>
    <name type="common">Caenorhabditis vulgaris</name>
    <dbReference type="NCBI Taxonomy" id="31234"/>
    <lineage>
        <taxon>Eukaryota</taxon>
        <taxon>Metazoa</taxon>
        <taxon>Ecdysozoa</taxon>
        <taxon>Nematoda</taxon>
        <taxon>Chromadorea</taxon>
        <taxon>Rhabditida</taxon>
        <taxon>Rhabditina</taxon>
        <taxon>Rhabditomorpha</taxon>
        <taxon>Rhabditoidea</taxon>
        <taxon>Rhabditidae</taxon>
        <taxon>Peloderinae</taxon>
        <taxon>Caenorhabditis</taxon>
    </lineage>
</organism>
<evidence type="ECO:0000256" key="1">
    <source>
        <dbReference type="SAM" id="Phobius"/>
    </source>
</evidence>
<protein>
    <submittedName>
        <fullName evidence="2">Uncharacterized protein</fullName>
    </submittedName>
</protein>
<dbReference type="EMBL" id="DS268410">
    <property type="protein sequence ID" value="EFP00338.1"/>
    <property type="molecule type" value="Genomic_DNA"/>
</dbReference>
<reference evidence="2" key="1">
    <citation type="submission" date="2007-07" db="EMBL/GenBank/DDBJ databases">
        <title>PCAP assembly of the Caenorhabditis remanei genome.</title>
        <authorList>
            <consortium name="The Caenorhabditis remanei Sequencing Consortium"/>
            <person name="Wilson R.K."/>
        </authorList>
    </citation>
    <scope>NUCLEOTIDE SEQUENCE [LARGE SCALE GENOMIC DNA]</scope>
    <source>
        <strain evidence="2">PB4641</strain>
    </source>
</reference>
<keyword evidence="3" id="KW-1185">Reference proteome</keyword>